<dbReference type="Proteomes" id="UP000179920">
    <property type="component" value="Chromosome XII"/>
</dbReference>
<dbReference type="EMBL" id="LT558128">
    <property type="protein sequence ID" value="SAM83915.1"/>
    <property type="molecule type" value="Genomic_DNA"/>
</dbReference>
<organism evidence="1 2">
    <name type="scientific">Ustilago bromivora</name>
    <dbReference type="NCBI Taxonomy" id="307758"/>
    <lineage>
        <taxon>Eukaryota</taxon>
        <taxon>Fungi</taxon>
        <taxon>Dikarya</taxon>
        <taxon>Basidiomycota</taxon>
        <taxon>Ustilaginomycotina</taxon>
        <taxon>Ustilaginomycetes</taxon>
        <taxon>Ustilaginales</taxon>
        <taxon>Ustilaginaceae</taxon>
        <taxon>Ustilago</taxon>
    </lineage>
</organism>
<name>A0A1K0G867_9BASI</name>
<protein>
    <submittedName>
        <fullName evidence="1">Uncharacterized protein</fullName>
    </submittedName>
</protein>
<accession>A0A1K0G867</accession>
<dbReference type="AlphaFoldDB" id="A0A1K0G867"/>
<reference evidence="2" key="1">
    <citation type="submission" date="2016-04" db="EMBL/GenBank/DDBJ databases">
        <authorList>
            <person name="Guldener U."/>
            <person name="Guldener U."/>
        </authorList>
    </citation>
    <scope>NUCLEOTIDE SEQUENCE [LARGE SCALE GENOMIC DNA]</scope>
    <source>
        <strain evidence="2">UB2112</strain>
    </source>
</reference>
<evidence type="ECO:0000313" key="1">
    <source>
        <dbReference type="EMBL" id="SAM83915.1"/>
    </source>
</evidence>
<evidence type="ECO:0000313" key="2">
    <source>
        <dbReference type="Proteomes" id="UP000179920"/>
    </source>
</evidence>
<gene>
    <name evidence="1" type="ORF">UBRO_06222</name>
</gene>
<proteinExistence type="predicted"/>
<sequence>MYIPQPLLRSDFVLDSSTPHCLFALQPPLSHCVKPQIHELPLPRRLSLLSQHHTISLFEPVHCRSRLVNSDSSESAKVCNPRLLRQTFSTISQHYPYPRLLPISLAALSLPLLLPPPVPPFSPSLDLASSFTSERNFPMFRVSLSSVPIPVLWVLVMGKFPYPSLRLIASTESRSEAYPFASRGQPSTQVVTGALSHVIYTRQTAWHCVEKTVPYSENAPSRCDVMLLKLVFPPSPVV</sequence>